<keyword evidence="6" id="KW-1185">Reference proteome</keyword>
<accession>A0ABQ9P318</accession>
<comment type="caution">
    <text evidence="5">The sequence shown here is derived from an EMBL/GenBank/DDBJ whole genome shotgun (WGS) entry which is preliminary data.</text>
</comment>
<proteinExistence type="inferred from homology"/>
<evidence type="ECO:0000256" key="3">
    <source>
        <dbReference type="ARBA" id="ARBA00023242"/>
    </source>
</evidence>
<dbReference type="Gene3D" id="1.20.890.10">
    <property type="entry name" value="cAMP-dependent protein kinase regulatory subunit, dimerization-anchoring domain"/>
    <property type="match status" value="1"/>
</dbReference>
<name>A0ABQ9P318_9PEZI</name>
<dbReference type="Pfam" id="PF05186">
    <property type="entry name" value="Dpy-30"/>
    <property type="match status" value="1"/>
</dbReference>
<evidence type="ECO:0000256" key="1">
    <source>
        <dbReference type="ARBA" id="ARBA00004123"/>
    </source>
</evidence>
<evidence type="ECO:0000256" key="2">
    <source>
        <dbReference type="ARBA" id="ARBA00010849"/>
    </source>
</evidence>
<reference evidence="5" key="1">
    <citation type="submission" date="2022-10" db="EMBL/GenBank/DDBJ databases">
        <title>Culturing micro-colonial fungi from biological soil crusts in the Mojave desert and describing Neophaeococcomyces mojavensis, and introducing the new genera and species Taxawa tesnikishii.</title>
        <authorList>
            <person name="Kurbessoian T."/>
            <person name="Stajich J.E."/>
        </authorList>
    </citation>
    <scope>NUCLEOTIDE SEQUENCE</scope>
    <source>
        <strain evidence="5">TK_1</strain>
    </source>
</reference>
<organism evidence="5 6">
    <name type="scientific">Coniosporium apollinis</name>
    <dbReference type="NCBI Taxonomy" id="61459"/>
    <lineage>
        <taxon>Eukaryota</taxon>
        <taxon>Fungi</taxon>
        <taxon>Dikarya</taxon>
        <taxon>Ascomycota</taxon>
        <taxon>Pezizomycotina</taxon>
        <taxon>Dothideomycetes</taxon>
        <taxon>Dothideomycetes incertae sedis</taxon>
        <taxon>Coniosporium</taxon>
    </lineage>
</organism>
<comment type="similarity">
    <text evidence="2">Belongs to the dpy-30 family.</text>
</comment>
<gene>
    <name evidence="5" type="ORF">H2201_000826</name>
</gene>
<dbReference type="Proteomes" id="UP001172684">
    <property type="component" value="Unassembled WGS sequence"/>
</dbReference>
<dbReference type="InterPro" id="IPR049629">
    <property type="entry name" value="DPY30_SDC1_DD"/>
</dbReference>
<sequence>MPLQDSAPAQPEEQPALNGLTTDIDMKEEPGIEPAPPSTTTVPPTTMPARGSPHPATTPVPLPTQPTLHGSPTRVYLNQHVTPYLLEGMKRLAIEEPEKPLRWLSEFLAARSREVEGA</sequence>
<protein>
    <submittedName>
        <fullName evidence="5">Uncharacterized protein</fullName>
    </submittedName>
</protein>
<feature type="region of interest" description="Disordered" evidence="4">
    <location>
        <begin position="1"/>
        <end position="72"/>
    </location>
</feature>
<keyword evidence="3" id="KW-0539">Nucleus</keyword>
<dbReference type="InterPro" id="IPR007858">
    <property type="entry name" value="Dpy-30_motif"/>
</dbReference>
<dbReference type="CDD" id="cd22965">
    <property type="entry name" value="DD_DPY30_SDC1"/>
    <property type="match status" value="1"/>
</dbReference>
<feature type="compositionally biased region" description="Low complexity" evidence="4">
    <location>
        <begin position="38"/>
        <end position="48"/>
    </location>
</feature>
<evidence type="ECO:0000256" key="4">
    <source>
        <dbReference type="SAM" id="MobiDB-lite"/>
    </source>
</evidence>
<evidence type="ECO:0000313" key="5">
    <source>
        <dbReference type="EMBL" id="KAJ9669000.1"/>
    </source>
</evidence>
<comment type="subcellular location">
    <subcellularLocation>
        <location evidence="1">Nucleus</location>
    </subcellularLocation>
</comment>
<dbReference type="EMBL" id="JAPDRL010000004">
    <property type="protein sequence ID" value="KAJ9669000.1"/>
    <property type="molecule type" value="Genomic_DNA"/>
</dbReference>
<evidence type="ECO:0000313" key="6">
    <source>
        <dbReference type="Proteomes" id="UP001172684"/>
    </source>
</evidence>